<evidence type="ECO:0000256" key="1">
    <source>
        <dbReference type="SAM" id="MobiDB-lite"/>
    </source>
</evidence>
<dbReference type="Proteomes" id="UP000516369">
    <property type="component" value="Chromosome"/>
</dbReference>
<evidence type="ECO:0000313" key="3">
    <source>
        <dbReference type="Proteomes" id="UP000516369"/>
    </source>
</evidence>
<organism evidence="2 3">
    <name type="scientific">Defluviicoccus vanus</name>
    <dbReference type="NCBI Taxonomy" id="111831"/>
    <lineage>
        <taxon>Bacteria</taxon>
        <taxon>Pseudomonadati</taxon>
        <taxon>Pseudomonadota</taxon>
        <taxon>Alphaproteobacteria</taxon>
        <taxon>Rhodospirillales</taxon>
        <taxon>Rhodospirillaceae</taxon>
        <taxon>Defluviicoccus</taxon>
    </lineage>
</organism>
<protein>
    <submittedName>
        <fullName evidence="2">Uncharacterized protein</fullName>
    </submittedName>
</protein>
<dbReference type="KEGG" id="dvn:HQ394_01270"/>
<keyword evidence="3" id="KW-1185">Reference proteome</keyword>
<sequence>MVVERPHAQVNTPYCAPGKRGKGGHAQSASGSGDPSTERRQKQVLGAAFGDEMAALATKAMALVRDLRQRGGGAVAQPLKRFAKKGSTKRFLRKKMRRWVEERLYCVQ</sequence>
<gene>
    <name evidence="2" type="ORF">HQ394_01270</name>
</gene>
<feature type="region of interest" description="Disordered" evidence="1">
    <location>
        <begin position="1"/>
        <end position="41"/>
    </location>
</feature>
<evidence type="ECO:0000313" key="2">
    <source>
        <dbReference type="EMBL" id="QNT68246.1"/>
    </source>
</evidence>
<accession>A0A7H1MXR0</accession>
<reference evidence="2 3" key="1">
    <citation type="submission" date="2020-05" db="EMBL/GenBank/DDBJ databases">
        <title>Complete closed genome sequence of Defluviicoccus vanus.</title>
        <authorList>
            <person name="Bessarab I."/>
            <person name="Arumugam K."/>
            <person name="Maszenan A.M."/>
            <person name="Seviour R.J."/>
            <person name="Williams R.B."/>
        </authorList>
    </citation>
    <scope>NUCLEOTIDE SEQUENCE [LARGE SCALE GENOMIC DNA]</scope>
    <source>
        <strain evidence="2 3">Ben 114</strain>
    </source>
</reference>
<dbReference type="EMBL" id="CP053923">
    <property type="protein sequence ID" value="QNT68246.1"/>
    <property type="molecule type" value="Genomic_DNA"/>
</dbReference>
<dbReference type="RefSeq" id="WP_190261689.1">
    <property type="nucleotide sequence ID" value="NZ_CP053923.1"/>
</dbReference>
<proteinExistence type="predicted"/>
<dbReference type="AlphaFoldDB" id="A0A7H1MXR0"/>
<name>A0A7H1MXR0_9PROT</name>